<dbReference type="STRING" id="1120977.GCA_000619845_02532"/>
<feature type="signal peptide" evidence="1">
    <location>
        <begin position="1"/>
        <end position="21"/>
    </location>
</feature>
<reference evidence="3 4" key="1">
    <citation type="submission" date="2019-03" db="EMBL/GenBank/DDBJ databases">
        <title>Alkanindiges illinoisensis: a potential pathogenic isolated from ascites of a gastric cancer patient with abdominal metastasis.</title>
        <authorList>
            <person name="Hu X."/>
            <person name="Yang B."/>
            <person name="Yan X."/>
            <person name="Lin L."/>
            <person name="Zhao H."/>
            <person name="Zhou F."/>
            <person name="Su B."/>
            <person name="Chen J."/>
            <person name="Rui Y."/>
            <person name="Wang Q."/>
            <person name="Zheng L."/>
        </authorList>
    </citation>
    <scope>NUCLEOTIDE SEQUENCE [LARGE SCALE GENOMIC DNA]</scope>
    <source>
        <strain evidence="3 4">NFYY 23406</strain>
    </source>
</reference>
<sequence length="361" mass="39980">MFKILLLVIIMLTSSSQTAIAEDNGNTTLCTAQKLQEVLQPATTEQPSVYIDCSLTLPKNAKITKQLVFAGGRAANIVFEGNGAEIRAAYAKPSVLITSKQDQNTWQVPNHITIKNIQVMGSLRIHGMAENGQGELLKQSSHQAGHTERAQQAAPHHIVLDNLSLIGGQHNMMYLAPGVHHVTLKNSQFMGQTAGLALYLDAESSHNTIENNTFKVQTKARELIAVDGSAHNTIRHNRFIDPHHGAIYLYRNCGEGGTVRHQASHHNQIIQNQFELSMSSKLPLIWLASRNGERNYCSADSGYAFGSSTNDKDLAKNNQVSHNRFNLKNIPKFYRWVMKVDDRLIKVSAQPNEISSNQIVD</sequence>
<dbReference type="OrthoDB" id="7200459at2"/>
<dbReference type="SUPFAM" id="SSF51126">
    <property type="entry name" value="Pectin lyase-like"/>
    <property type="match status" value="1"/>
</dbReference>
<dbReference type="EMBL" id="SNTY01000025">
    <property type="protein sequence ID" value="TEU26900.1"/>
    <property type="molecule type" value="Genomic_DNA"/>
</dbReference>
<keyword evidence="4" id="KW-1185">Reference proteome</keyword>
<keyword evidence="1" id="KW-0732">Signal</keyword>
<name>A0A4Y7XCZ8_9GAMM</name>
<organism evidence="3 4">
    <name type="scientific">Alkanindiges illinoisensis</name>
    <dbReference type="NCBI Taxonomy" id="197183"/>
    <lineage>
        <taxon>Bacteria</taxon>
        <taxon>Pseudomonadati</taxon>
        <taxon>Pseudomonadota</taxon>
        <taxon>Gammaproteobacteria</taxon>
        <taxon>Moraxellales</taxon>
        <taxon>Moraxellaceae</taxon>
        <taxon>Alkanindiges</taxon>
    </lineage>
</organism>
<protein>
    <submittedName>
        <fullName evidence="3">Right-handed parallel beta-helix repeat-containing protein</fullName>
    </submittedName>
</protein>
<dbReference type="InterPro" id="IPR039448">
    <property type="entry name" value="Beta_helix"/>
</dbReference>
<accession>A0A4Y7XCZ8</accession>
<dbReference type="AlphaFoldDB" id="A0A4Y7XCZ8"/>
<evidence type="ECO:0000313" key="4">
    <source>
        <dbReference type="Proteomes" id="UP000297834"/>
    </source>
</evidence>
<dbReference type="Pfam" id="PF13229">
    <property type="entry name" value="Beta_helix"/>
    <property type="match status" value="1"/>
</dbReference>
<comment type="caution">
    <text evidence="3">The sequence shown here is derived from an EMBL/GenBank/DDBJ whole genome shotgun (WGS) entry which is preliminary data.</text>
</comment>
<dbReference type="Proteomes" id="UP000297834">
    <property type="component" value="Unassembled WGS sequence"/>
</dbReference>
<evidence type="ECO:0000259" key="2">
    <source>
        <dbReference type="Pfam" id="PF13229"/>
    </source>
</evidence>
<feature type="domain" description="Right handed beta helix" evidence="2">
    <location>
        <begin position="113"/>
        <end position="263"/>
    </location>
</feature>
<feature type="chain" id="PRO_5021396731" evidence="1">
    <location>
        <begin position="22"/>
        <end position="361"/>
    </location>
</feature>
<dbReference type="InterPro" id="IPR011050">
    <property type="entry name" value="Pectin_lyase_fold/virulence"/>
</dbReference>
<gene>
    <name evidence="3" type="ORF">E2B99_07800</name>
</gene>
<evidence type="ECO:0000256" key="1">
    <source>
        <dbReference type="SAM" id="SignalP"/>
    </source>
</evidence>
<proteinExistence type="predicted"/>
<evidence type="ECO:0000313" key="3">
    <source>
        <dbReference type="EMBL" id="TEU26900.1"/>
    </source>
</evidence>
<dbReference type="InterPro" id="IPR012334">
    <property type="entry name" value="Pectin_lyas_fold"/>
</dbReference>
<dbReference type="Gene3D" id="2.160.20.10">
    <property type="entry name" value="Single-stranded right-handed beta-helix, Pectin lyase-like"/>
    <property type="match status" value="1"/>
</dbReference>